<keyword evidence="4" id="KW-1185">Reference proteome</keyword>
<dbReference type="Gene3D" id="3.30.70.2530">
    <property type="match status" value="1"/>
</dbReference>
<name>A0A9E8MN20_9MICO</name>
<reference evidence="3" key="1">
    <citation type="submission" date="2022-11" db="EMBL/GenBank/DDBJ databases">
        <title>Description of Microcella daejonensis nov. sp, isolated from riverside soil.</title>
        <authorList>
            <person name="Molina K.M."/>
            <person name="Kim S.B."/>
        </authorList>
    </citation>
    <scope>NUCLEOTIDE SEQUENCE</scope>
    <source>
        <strain evidence="3">MMS21-STM12</strain>
    </source>
</reference>
<organism evidence="3 4">
    <name type="scientific">Microcella daejeonensis</name>
    <dbReference type="NCBI Taxonomy" id="2994971"/>
    <lineage>
        <taxon>Bacteria</taxon>
        <taxon>Bacillati</taxon>
        <taxon>Actinomycetota</taxon>
        <taxon>Actinomycetes</taxon>
        <taxon>Micrococcales</taxon>
        <taxon>Microbacteriaceae</taxon>
        <taxon>Microcella</taxon>
    </lineage>
</organism>
<evidence type="ECO:0000259" key="2">
    <source>
        <dbReference type="PROSITE" id="PS51387"/>
    </source>
</evidence>
<dbReference type="InterPro" id="IPR036318">
    <property type="entry name" value="FAD-bd_PCMH-like_sf"/>
</dbReference>
<accession>A0A9E8MN20</accession>
<dbReference type="Gene3D" id="1.10.45.10">
    <property type="entry name" value="Vanillyl-alcohol Oxidase, Chain A, domain 4"/>
    <property type="match status" value="1"/>
</dbReference>
<evidence type="ECO:0000313" key="4">
    <source>
        <dbReference type="Proteomes" id="UP001164706"/>
    </source>
</evidence>
<dbReference type="Pfam" id="PF04030">
    <property type="entry name" value="ALO"/>
    <property type="match status" value="1"/>
</dbReference>
<evidence type="ECO:0000256" key="1">
    <source>
        <dbReference type="ARBA" id="ARBA00023002"/>
    </source>
</evidence>
<dbReference type="GO" id="GO:0080049">
    <property type="term" value="F:L-gulono-1,4-lactone dehydrogenase activity"/>
    <property type="evidence" value="ECO:0007669"/>
    <property type="project" value="TreeGrafter"/>
</dbReference>
<dbReference type="PROSITE" id="PS51387">
    <property type="entry name" value="FAD_PCMH"/>
    <property type="match status" value="1"/>
</dbReference>
<dbReference type="Proteomes" id="UP001164706">
    <property type="component" value="Chromosome"/>
</dbReference>
<keyword evidence="1" id="KW-0560">Oxidoreductase</keyword>
<dbReference type="InterPro" id="IPR007173">
    <property type="entry name" value="ALO_C"/>
</dbReference>
<dbReference type="InterPro" id="IPR016171">
    <property type="entry name" value="Vanillyl_alc_oxidase_C-sub2"/>
</dbReference>
<dbReference type="EMBL" id="CP113089">
    <property type="protein sequence ID" value="WAB82693.1"/>
    <property type="molecule type" value="Genomic_DNA"/>
</dbReference>
<protein>
    <submittedName>
        <fullName evidence="3">FAD-binding protein</fullName>
    </submittedName>
</protein>
<dbReference type="InterPro" id="IPR010031">
    <property type="entry name" value="FAD_lactone_oxidase-like"/>
</dbReference>
<dbReference type="PANTHER" id="PTHR43762">
    <property type="entry name" value="L-GULONOLACTONE OXIDASE"/>
    <property type="match status" value="1"/>
</dbReference>
<dbReference type="InterPro" id="IPR016167">
    <property type="entry name" value="FAD-bd_PCMH_sub1"/>
</dbReference>
<dbReference type="GO" id="GO:0003885">
    <property type="term" value="F:D-arabinono-1,4-lactone oxidase activity"/>
    <property type="evidence" value="ECO:0007669"/>
    <property type="project" value="InterPro"/>
</dbReference>
<dbReference type="GO" id="GO:0016020">
    <property type="term" value="C:membrane"/>
    <property type="evidence" value="ECO:0007669"/>
    <property type="project" value="InterPro"/>
</dbReference>
<dbReference type="GO" id="GO:0071949">
    <property type="term" value="F:FAD binding"/>
    <property type="evidence" value="ECO:0007669"/>
    <property type="project" value="InterPro"/>
</dbReference>
<proteinExistence type="predicted"/>
<feature type="domain" description="FAD-binding PCMH-type" evidence="2">
    <location>
        <begin position="21"/>
        <end position="189"/>
    </location>
</feature>
<evidence type="ECO:0000313" key="3">
    <source>
        <dbReference type="EMBL" id="WAB82693.1"/>
    </source>
</evidence>
<dbReference type="Gene3D" id="3.30.70.2520">
    <property type="match status" value="1"/>
</dbReference>
<dbReference type="InterPro" id="IPR006094">
    <property type="entry name" value="Oxid_FAD_bind_N"/>
</dbReference>
<gene>
    <name evidence="3" type="ORF">OVN18_03055</name>
</gene>
<dbReference type="Gene3D" id="3.30.43.10">
    <property type="entry name" value="Uridine Diphospho-n-acetylenolpyruvylglucosamine Reductase, domain 2"/>
    <property type="match status" value="1"/>
</dbReference>
<dbReference type="SUPFAM" id="SSF56176">
    <property type="entry name" value="FAD-binding/transporter-associated domain-like"/>
    <property type="match status" value="1"/>
</dbReference>
<dbReference type="KEGG" id="mdb:OVN18_03055"/>
<sequence>MTTTSTTARPGPAGLNWARNLAYGASRFAEPTSVAELQQLVAEAPQVRALGSRHSFTRIADTSGLLVSVAQLPGSVTVTPAADGRSGVASVPAGMRYAELACALDAQGWALGAMASLPHISVAGAIATGTHGSGDATGSLATAVVGLELVRSDGSIAMIRRGDEGFDGAVVALGALGIVTRVELAVEPSYAMTQVVDLDLPWDAALADLDAVMGSATSVSLFTNWSRSGVIDQVWRKSRVTPGASGAPAPLDGAVRTGSAEHPLRGQPARNCTDQSGEPGPWFERLPHFRAEFTPSNGDELQSEYFVPRSHAVAALAAMRAHGPALEGLLQVSEVRSIRGDDLWLSGAYGGDVIGIHFTWMPDEPAVRAALPGIESVLAPFGARPHWGKVFTMDPAAVAARYPRWESFRALRTEWDARGALLGPLLEHWGV</sequence>
<dbReference type="InterPro" id="IPR016166">
    <property type="entry name" value="FAD-bd_PCMH"/>
</dbReference>
<dbReference type="AlphaFoldDB" id="A0A9E8MN20"/>
<dbReference type="PANTHER" id="PTHR43762:SF1">
    <property type="entry name" value="D-ARABINONO-1,4-LACTONE OXIDASE"/>
    <property type="match status" value="1"/>
</dbReference>
<dbReference type="RefSeq" id="WP_267782889.1">
    <property type="nucleotide sequence ID" value="NZ_CP113089.1"/>
</dbReference>
<dbReference type="Pfam" id="PF01565">
    <property type="entry name" value="FAD_binding_4"/>
    <property type="match status" value="1"/>
</dbReference>
<dbReference type="Gene3D" id="3.30.465.10">
    <property type="match status" value="1"/>
</dbReference>
<dbReference type="InterPro" id="IPR016169">
    <property type="entry name" value="FAD-bd_PCMH_sub2"/>
</dbReference>